<name>A0AAV4ALP4_9GAST</name>
<organism evidence="1 2">
    <name type="scientific">Plakobranchus ocellatus</name>
    <dbReference type="NCBI Taxonomy" id="259542"/>
    <lineage>
        <taxon>Eukaryota</taxon>
        <taxon>Metazoa</taxon>
        <taxon>Spiralia</taxon>
        <taxon>Lophotrochozoa</taxon>
        <taxon>Mollusca</taxon>
        <taxon>Gastropoda</taxon>
        <taxon>Heterobranchia</taxon>
        <taxon>Euthyneura</taxon>
        <taxon>Panpulmonata</taxon>
        <taxon>Sacoglossa</taxon>
        <taxon>Placobranchoidea</taxon>
        <taxon>Plakobranchidae</taxon>
        <taxon>Plakobranchus</taxon>
    </lineage>
</organism>
<sequence>MHPDPSVKPNQDTHRLRKKLLAVVSRLERFENLTSGHVTALPDHYLLETILNKPICLSPPLLQRMLIRLHKFNITLIYKEEKNTFLSDMLSRAYLREKHVVNEQLEKDIHLFVNQIRGSWNVDDYKLKQTEAETSRDANLQDLKKQILESFPVKEKT</sequence>
<evidence type="ECO:0000313" key="1">
    <source>
        <dbReference type="EMBL" id="GFO07501.1"/>
    </source>
</evidence>
<dbReference type="Proteomes" id="UP000735302">
    <property type="component" value="Unassembled WGS sequence"/>
</dbReference>
<reference evidence="1 2" key="1">
    <citation type="journal article" date="2021" name="Elife">
        <title>Chloroplast acquisition without the gene transfer in kleptoplastic sea slugs, Plakobranchus ocellatus.</title>
        <authorList>
            <person name="Maeda T."/>
            <person name="Takahashi S."/>
            <person name="Yoshida T."/>
            <person name="Shimamura S."/>
            <person name="Takaki Y."/>
            <person name="Nagai Y."/>
            <person name="Toyoda A."/>
            <person name="Suzuki Y."/>
            <person name="Arimoto A."/>
            <person name="Ishii H."/>
            <person name="Satoh N."/>
            <person name="Nishiyama T."/>
            <person name="Hasebe M."/>
            <person name="Maruyama T."/>
            <person name="Minagawa J."/>
            <person name="Obokata J."/>
            <person name="Shigenobu S."/>
        </authorList>
    </citation>
    <scope>NUCLEOTIDE SEQUENCE [LARGE SCALE GENOMIC DNA]</scope>
</reference>
<dbReference type="AlphaFoldDB" id="A0AAV4ALP4"/>
<accession>A0AAV4ALP4</accession>
<comment type="caution">
    <text evidence="1">The sequence shown here is derived from an EMBL/GenBank/DDBJ whole genome shotgun (WGS) entry which is preliminary data.</text>
</comment>
<keyword evidence="2" id="KW-1185">Reference proteome</keyword>
<protein>
    <submittedName>
        <fullName evidence="1">Uncharacterized protein</fullName>
    </submittedName>
</protein>
<dbReference type="InterPro" id="IPR050951">
    <property type="entry name" value="Retrovirus_Pol_polyprotein"/>
</dbReference>
<proteinExistence type="predicted"/>
<gene>
    <name evidence="1" type="ORF">PoB_003400600</name>
</gene>
<dbReference type="PANTHER" id="PTHR37984">
    <property type="entry name" value="PROTEIN CBG26694"/>
    <property type="match status" value="1"/>
</dbReference>
<dbReference type="EMBL" id="BLXT01003865">
    <property type="protein sequence ID" value="GFO07501.1"/>
    <property type="molecule type" value="Genomic_DNA"/>
</dbReference>
<dbReference type="PANTHER" id="PTHR37984:SF5">
    <property type="entry name" value="PROTEIN NYNRIN-LIKE"/>
    <property type="match status" value="1"/>
</dbReference>
<evidence type="ECO:0000313" key="2">
    <source>
        <dbReference type="Proteomes" id="UP000735302"/>
    </source>
</evidence>